<comment type="caution">
    <text evidence="11">The sequence shown here is derived from an EMBL/GenBank/DDBJ whole genome shotgun (WGS) entry which is preliminary data.</text>
</comment>
<keyword evidence="2" id="KW-0690">Ribosome biogenesis</keyword>
<evidence type="ECO:0000256" key="6">
    <source>
        <dbReference type="ARBA" id="ARBA00023163"/>
    </source>
</evidence>
<keyword evidence="6" id="KW-0804">Transcription</keyword>
<evidence type="ECO:0000259" key="10">
    <source>
        <dbReference type="Pfam" id="PF23769"/>
    </source>
</evidence>
<evidence type="ECO:0000256" key="5">
    <source>
        <dbReference type="ARBA" id="ARBA00022737"/>
    </source>
</evidence>
<dbReference type="GO" id="GO:0045943">
    <property type="term" value="P:positive regulation of transcription by RNA polymerase I"/>
    <property type="evidence" value="ECO:0007669"/>
    <property type="project" value="InterPro"/>
</dbReference>
<evidence type="ECO:0000256" key="2">
    <source>
        <dbReference type="ARBA" id="ARBA00022517"/>
    </source>
</evidence>
<dbReference type="SMART" id="SM00320">
    <property type="entry name" value="WD40"/>
    <property type="match status" value="4"/>
</dbReference>
<dbReference type="SUPFAM" id="SSF50978">
    <property type="entry name" value="WD40 repeat-like"/>
    <property type="match status" value="3"/>
</dbReference>
<dbReference type="PROSITE" id="PS50082">
    <property type="entry name" value="WD_REPEATS_2"/>
    <property type="match status" value="1"/>
</dbReference>
<keyword evidence="5" id="KW-0677">Repeat</keyword>
<dbReference type="Pfam" id="PF23869">
    <property type="entry name" value="Beta-prop_WDR75_1st"/>
    <property type="match status" value="1"/>
</dbReference>
<dbReference type="Proteomes" id="UP000053958">
    <property type="component" value="Unassembled WGS sequence"/>
</dbReference>
<dbReference type="RefSeq" id="XP_013328897.1">
    <property type="nucleotide sequence ID" value="XM_013473443.1"/>
</dbReference>
<dbReference type="PROSITE" id="PS50294">
    <property type="entry name" value="WD_REPEATS_REGION"/>
    <property type="match status" value="1"/>
</dbReference>
<dbReference type="Pfam" id="PF23769">
    <property type="entry name" value="Beta-prop_WDR75_2nd"/>
    <property type="match status" value="1"/>
</dbReference>
<dbReference type="InterPro" id="IPR001680">
    <property type="entry name" value="WD40_rpt"/>
</dbReference>
<protein>
    <submittedName>
        <fullName evidence="11">WD repeat protein</fullName>
    </submittedName>
</protein>
<dbReference type="PANTHER" id="PTHR44215">
    <property type="entry name" value="WD REPEAT-CONTAINING PROTEIN 75"/>
    <property type="match status" value="1"/>
</dbReference>
<feature type="repeat" description="WD" evidence="8">
    <location>
        <begin position="425"/>
        <end position="466"/>
    </location>
</feature>
<keyword evidence="3" id="KW-0698">rRNA processing</keyword>
<accession>A0A0F4YW22</accession>
<evidence type="ECO:0000313" key="11">
    <source>
        <dbReference type="EMBL" id="KKA22285.1"/>
    </source>
</evidence>
<dbReference type="InterPro" id="IPR057644">
    <property type="entry name" value="Beta-prop_WDR75_2nd"/>
</dbReference>
<feature type="region of interest" description="Disordered" evidence="9">
    <location>
        <begin position="74"/>
        <end position="144"/>
    </location>
</feature>
<proteinExistence type="predicted"/>
<dbReference type="GO" id="GO:0006364">
    <property type="term" value="P:rRNA processing"/>
    <property type="evidence" value="ECO:0007669"/>
    <property type="project" value="UniProtKB-KW"/>
</dbReference>
<dbReference type="Gene3D" id="2.130.10.10">
    <property type="entry name" value="YVTN repeat-like/Quinoprotein amine dehydrogenase"/>
    <property type="match status" value="3"/>
</dbReference>
<dbReference type="GO" id="GO:2000234">
    <property type="term" value="P:positive regulation of rRNA processing"/>
    <property type="evidence" value="ECO:0007669"/>
    <property type="project" value="TreeGrafter"/>
</dbReference>
<evidence type="ECO:0000313" key="12">
    <source>
        <dbReference type="Proteomes" id="UP000053958"/>
    </source>
</evidence>
<feature type="domain" description="WD repeat-containing protein 75 second beta-propeller" evidence="10">
    <location>
        <begin position="646"/>
        <end position="788"/>
    </location>
</feature>
<dbReference type="GeneID" id="25316026"/>
<dbReference type="GO" id="GO:0003723">
    <property type="term" value="F:RNA binding"/>
    <property type="evidence" value="ECO:0007669"/>
    <property type="project" value="InterPro"/>
</dbReference>
<dbReference type="OrthoDB" id="4096at2759"/>
<keyword evidence="7" id="KW-0539">Nucleus</keyword>
<dbReference type="STRING" id="1408163.A0A0F4YW22"/>
<keyword evidence="12" id="KW-1185">Reference proteome</keyword>
<dbReference type="PANTHER" id="PTHR44215:SF1">
    <property type="entry name" value="WD REPEAT-CONTAINING PROTEIN 75"/>
    <property type="match status" value="1"/>
</dbReference>
<organism evidence="11 12">
    <name type="scientific">Rasamsonia emersonii (strain ATCC 16479 / CBS 393.64 / IMI 116815)</name>
    <dbReference type="NCBI Taxonomy" id="1408163"/>
    <lineage>
        <taxon>Eukaryota</taxon>
        <taxon>Fungi</taxon>
        <taxon>Dikarya</taxon>
        <taxon>Ascomycota</taxon>
        <taxon>Pezizomycotina</taxon>
        <taxon>Eurotiomycetes</taxon>
        <taxon>Eurotiomycetidae</taxon>
        <taxon>Eurotiales</taxon>
        <taxon>Trichocomaceae</taxon>
        <taxon>Rasamsonia</taxon>
    </lineage>
</organism>
<keyword evidence="4 8" id="KW-0853">WD repeat</keyword>
<dbReference type="EMBL" id="LASV01000145">
    <property type="protein sequence ID" value="KKA22285.1"/>
    <property type="molecule type" value="Genomic_DNA"/>
</dbReference>
<evidence type="ECO:0000256" key="3">
    <source>
        <dbReference type="ARBA" id="ARBA00022552"/>
    </source>
</evidence>
<name>A0A0F4YW22_RASE3</name>
<evidence type="ECO:0000256" key="7">
    <source>
        <dbReference type="ARBA" id="ARBA00023242"/>
    </source>
</evidence>
<dbReference type="InterPro" id="IPR036322">
    <property type="entry name" value="WD40_repeat_dom_sf"/>
</dbReference>
<feature type="compositionally biased region" description="Basic and acidic residues" evidence="9">
    <location>
        <begin position="84"/>
        <end position="98"/>
    </location>
</feature>
<dbReference type="InterPro" id="IPR053826">
    <property type="entry name" value="WDR75"/>
</dbReference>
<gene>
    <name evidence="11" type="ORF">T310_3677</name>
</gene>
<dbReference type="AlphaFoldDB" id="A0A0F4YW22"/>
<reference evidence="11 12" key="1">
    <citation type="submission" date="2015-04" db="EMBL/GenBank/DDBJ databases">
        <authorList>
            <person name="Heijne W.H."/>
            <person name="Fedorova N.D."/>
            <person name="Nierman W.C."/>
            <person name="Vollebregt A.W."/>
            <person name="Zhao Z."/>
            <person name="Wu L."/>
            <person name="Kumar M."/>
            <person name="Stam H."/>
            <person name="van den Berg M.A."/>
            <person name="Pel H.J."/>
        </authorList>
    </citation>
    <scope>NUCLEOTIDE SEQUENCE [LARGE SCALE GENOMIC DNA]</scope>
    <source>
        <strain evidence="11 12">CBS 393.64</strain>
    </source>
</reference>
<evidence type="ECO:0000256" key="1">
    <source>
        <dbReference type="ARBA" id="ARBA00004604"/>
    </source>
</evidence>
<evidence type="ECO:0000256" key="8">
    <source>
        <dbReference type="PROSITE-ProRule" id="PRU00221"/>
    </source>
</evidence>
<evidence type="ECO:0000256" key="9">
    <source>
        <dbReference type="SAM" id="MobiDB-lite"/>
    </source>
</evidence>
<dbReference type="InterPro" id="IPR015943">
    <property type="entry name" value="WD40/YVTN_repeat-like_dom_sf"/>
</dbReference>
<sequence length="1010" mass="112410">MTSFFEEMILLFWTTEFHDITIIVPKTELRGATGEEILAPYHFWNTDILRFGLLCVQSILLWIALVEMSSSPIRSTQASKRSRTKDVNQDNMTTEDHNRSKRRKFSSDDKGTTDSIKSVVSDELPYDGSKPINREGAQSHQCIEQTRSTPTRWSLYHTFSGYISNIEPIFSPDENFVFLTLGGVVQVFSLSTSRPFRYLETKDSSKILDLKLSPSRPEHLYALTTSGTLIQWDWESSKRLAVWEKFQKTIAFEICCVKLDGRVHVASFSLREKKDGRRQISISLLDEMQSSKQVHEFTVLETAKHISRLRVLQGGRVLIACDSQHVIIGNSSSAGSGPDDQPIYVWKEIRLPVKITSLDVRENSTSSESLTTRTSSSSDAPVTIDLALGESNGSILVYHDILNTLQRNESMGGTEKKGLPLLRKLHWHREAVSSLCWSRDGNYVISGGRESVLVFWQLDSGRKHFLPHLSSPICSMAISRSGRLYAVKLSDNSVVILSATELEQITTITGLQLPRLVHKMKDISPEGSQSSCVIPALLHPQRPDSLLIAIPARQSIYEQSHSHGNLSVLQTFNVRTGSHISRQALARTNITVLNKGPEGAAIVSPDIQHLDMSRDGKWLATVDTWSPHRADVDALQSFPLRNADDSQCYSEIFLKFWAWNDLTEVWELVTRIDAPHYRTVDGPIPLYCLSSRPDRHGFATLGADGVLRVWEPTTRYTSSTKSRSRGIRPEQTWKCQTSVDLAASSGIDHGKSLTSASMSFSEDGSVLAICMQGVVHLIDTHRWEIRRTRGGLSLNDAFSVKFLGRYVILTSKKSTTIWDTVNDVLKSILTPGSGSTSGSNEIDTIFLAVNSKTQSFAVVTRCSSQGDDDKSTKRRRKLSYQVEVYSPHSSLPLFQSALEYPPLCLLSDPTTGDYIIVDSAANLKRLSCHESIQPASASGSTSNHLKAGLENLFGSLSQGLSKPKHPSLEEEATMSQSRKLDGIFDRAPPFSLPPVSVLFKDVINSLVTTS</sequence>
<dbReference type="GO" id="GO:0032040">
    <property type="term" value="C:small-subunit processome"/>
    <property type="evidence" value="ECO:0007669"/>
    <property type="project" value="InterPro"/>
</dbReference>
<evidence type="ECO:0000256" key="4">
    <source>
        <dbReference type="ARBA" id="ARBA00022574"/>
    </source>
</evidence>
<comment type="subcellular location">
    <subcellularLocation>
        <location evidence="1">Nucleus</location>
        <location evidence="1">Nucleolus</location>
    </subcellularLocation>
</comment>